<evidence type="ECO:0000313" key="2">
    <source>
        <dbReference type="Proteomes" id="UP001055093"/>
    </source>
</evidence>
<organism evidence="1 2">
    <name type="scientific">Methylorubrum suomiense</name>
    <dbReference type="NCBI Taxonomy" id="144191"/>
    <lineage>
        <taxon>Bacteria</taxon>
        <taxon>Pseudomonadati</taxon>
        <taxon>Pseudomonadota</taxon>
        <taxon>Alphaproteobacteria</taxon>
        <taxon>Hyphomicrobiales</taxon>
        <taxon>Methylobacteriaceae</taxon>
        <taxon>Methylorubrum</taxon>
    </lineage>
</organism>
<reference evidence="1" key="1">
    <citation type="journal article" date="2021" name="Front. Microbiol.">
        <title>Comprehensive Comparative Genomics and Phenotyping of Methylobacterium Species.</title>
        <authorList>
            <person name="Alessa O."/>
            <person name="Ogura Y."/>
            <person name="Fujitani Y."/>
            <person name="Takami H."/>
            <person name="Hayashi T."/>
            <person name="Sahin N."/>
            <person name="Tani A."/>
        </authorList>
    </citation>
    <scope>NUCLEOTIDE SEQUENCE</scope>
    <source>
        <strain evidence="1">DSM 14458</strain>
    </source>
</reference>
<dbReference type="EMBL" id="BPRE01000009">
    <property type="protein sequence ID" value="GJE76555.1"/>
    <property type="molecule type" value="Genomic_DNA"/>
</dbReference>
<dbReference type="Proteomes" id="UP001055093">
    <property type="component" value="Unassembled WGS sequence"/>
</dbReference>
<reference evidence="1" key="2">
    <citation type="submission" date="2021-08" db="EMBL/GenBank/DDBJ databases">
        <authorList>
            <person name="Tani A."/>
            <person name="Ola A."/>
            <person name="Ogura Y."/>
            <person name="Katsura K."/>
            <person name="Hayashi T."/>
        </authorList>
    </citation>
    <scope>NUCLEOTIDE SEQUENCE</scope>
    <source>
        <strain evidence="1">DSM 14458</strain>
    </source>
</reference>
<name>A0ABQ4UXK7_9HYPH</name>
<protein>
    <recommendedName>
        <fullName evidence="3">Transposase</fullName>
    </recommendedName>
</protein>
<keyword evidence="2" id="KW-1185">Reference proteome</keyword>
<gene>
    <name evidence="1" type="ORF">BGCPKDLD_3150</name>
</gene>
<evidence type="ECO:0000313" key="1">
    <source>
        <dbReference type="EMBL" id="GJE76555.1"/>
    </source>
</evidence>
<proteinExistence type="predicted"/>
<comment type="caution">
    <text evidence="1">The sequence shown here is derived from an EMBL/GenBank/DDBJ whole genome shotgun (WGS) entry which is preliminary data.</text>
</comment>
<accession>A0ABQ4UXK7</accession>
<evidence type="ECO:0008006" key="3">
    <source>
        <dbReference type="Google" id="ProtNLM"/>
    </source>
</evidence>
<sequence length="60" mass="6999">MLGHAVWYVAVAQSRQSQNRRLAGLDNVAIRLAVFVARFFATLDCVYVKTWHFLFFLPKR</sequence>